<dbReference type="PANTHER" id="PTHR47926">
    <property type="entry name" value="PENTATRICOPEPTIDE REPEAT-CONTAINING PROTEIN"/>
    <property type="match status" value="1"/>
</dbReference>
<dbReference type="InterPro" id="IPR011990">
    <property type="entry name" value="TPR-like_helical_dom_sf"/>
</dbReference>
<feature type="repeat" description="PPR" evidence="3">
    <location>
        <begin position="170"/>
        <end position="204"/>
    </location>
</feature>
<feature type="transmembrane region" description="Helical" evidence="4">
    <location>
        <begin position="837"/>
        <end position="861"/>
    </location>
</feature>
<evidence type="ECO:0000313" key="6">
    <source>
        <dbReference type="EMBL" id="KAJ8440157.1"/>
    </source>
</evidence>
<reference evidence="6" key="1">
    <citation type="submission" date="2022-04" db="EMBL/GenBank/DDBJ databases">
        <title>Carnegiea gigantea Genome sequencing and assembly v2.</title>
        <authorList>
            <person name="Copetti D."/>
            <person name="Sanderson M.J."/>
            <person name="Burquez A."/>
            <person name="Wojciechowski M.F."/>
        </authorList>
    </citation>
    <scope>NUCLEOTIDE SEQUENCE</scope>
    <source>
        <strain evidence="6">SGP5-SGP5p</strain>
        <tissue evidence="6">Aerial part</tissue>
    </source>
</reference>
<dbReference type="Pfam" id="PF13041">
    <property type="entry name" value="PPR_2"/>
    <property type="match status" value="2"/>
</dbReference>
<dbReference type="Pfam" id="PF01535">
    <property type="entry name" value="PPR"/>
    <property type="match status" value="6"/>
</dbReference>
<keyword evidence="4" id="KW-0472">Membrane</keyword>
<feature type="repeat" description="PPR" evidence="3">
    <location>
        <begin position="542"/>
        <end position="572"/>
    </location>
</feature>
<proteinExistence type="inferred from homology"/>
<keyword evidence="2" id="KW-0677">Repeat</keyword>
<dbReference type="PANTHER" id="PTHR47926:SF378">
    <property type="entry name" value="PENTATRICOPEPTIDE REPEAT (PPR) SUPERFAMILY PROTEIN"/>
    <property type="match status" value="1"/>
</dbReference>
<dbReference type="GO" id="GO:0008270">
    <property type="term" value="F:zinc ion binding"/>
    <property type="evidence" value="ECO:0007669"/>
    <property type="project" value="InterPro"/>
</dbReference>
<dbReference type="InterPro" id="IPR032867">
    <property type="entry name" value="DYW_dom"/>
</dbReference>
<evidence type="ECO:0000256" key="2">
    <source>
        <dbReference type="ARBA" id="ARBA00022737"/>
    </source>
</evidence>
<evidence type="ECO:0000256" key="4">
    <source>
        <dbReference type="SAM" id="Phobius"/>
    </source>
</evidence>
<feature type="domain" description="DYW" evidence="5">
    <location>
        <begin position="700"/>
        <end position="777"/>
    </location>
</feature>
<dbReference type="Proteomes" id="UP001153076">
    <property type="component" value="Unassembled WGS sequence"/>
</dbReference>
<dbReference type="PROSITE" id="PS51375">
    <property type="entry name" value="PPR"/>
    <property type="match status" value="3"/>
</dbReference>
<evidence type="ECO:0000259" key="5">
    <source>
        <dbReference type="Pfam" id="PF14432"/>
    </source>
</evidence>
<dbReference type="Pfam" id="PF20431">
    <property type="entry name" value="E_motif"/>
    <property type="match status" value="1"/>
</dbReference>
<evidence type="ECO:0000313" key="7">
    <source>
        <dbReference type="Proteomes" id="UP001153076"/>
    </source>
</evidence>
<gene>
    <name evidence="6" type="ORF">Cgig2_003482</name>
</gene>
<dbReference type="InterPro" id="IPR046848">
    <property type="entry name" value="E_motif"/>
</dbReference>
<dbReference type="Pfam" id="PF20430">
    <property type="entry name" value="Eplus_motif"/>
    <property type="match status" value="1"/>
</dbReference>
<keyword evidence="7" id="KW-1185">Reference proteome</keyword>
<dbReference type="OrthoDB" id="742311at2759"/>
<evidence type="ECO:0000256" key="1">
    <source>
        <dbReference type="ARBA" id="ARBA00006643"/>
    </source>
</evidence>
<feature type="repeat" description="PPR" evidence="3">
    <location>
        <begin position="471"/>
        <end position="505"/>
    </location>
</feature>
<dbReference type="FunFam" id="1.25.40.10:FF:001366">
    <property type="entry name" value="Pentatricopeptide repeat-containing protein"/>
    <property type="match status" value="1"/>
</dbReference>
<comment type="caution">
    <text evidence="6">The sequence shown here is derived from an EMBL/GenBank/DDBJ whole genome shotgun (WGS) entry which is preliminary data.</text>
</comment>
<keyword evidence="4" id="KW-1133">Transmembrane helix</keyword>
<dbReference type="InterPro" id="IPR002885">
    <property type="entry name" value="PPR_rpt"/>
</dbReference>
<dbReference type="GO" id="GO:0003723">
    <property type="term" value="F:RNA binding"/>
    <property type="evidence" value="ECO:0007669"/>
    <property type="project" value="InterPro"/>
</dbReference>
<comment type="similarity">
    <text evidence="1">Belongs to the PPR family. PCMP-H subfamily.</text>
</comment>
<name>A0A9Q1QFE8_9CARY</name>
<evidence type="ECO:0000256" key="3">
    <source>
        <dbReference type="PROSITE-ProRule" id="PRU00708"/>
    </source>
</evidence>
<dbReference type="NCBIfam" id="TIGR00756">
    <property type="entry name" value="PPR"/>
    <property type="match status" value="4"/>
</dbReference>
<dbReference type="GO" id="GO:0009451">
    <property type="term" value="P:RNA modification"/>
    <property type="evidence" value="ECO:0007669"/>
    <property type="project" value="InterPro"/>
</dbReference>
<protein>
    <recommendedName>
        <fullName evidence="5">DYW domain-containing protein</fullName>
    </recommendedName>
</protein>
<sequence length="864" mass="96773">MNGNYIDKYSKSTCVFGVIFIEENLVRSQAHSANDKSSAMHRAKFSQIPSWISLKSNSTSCTEVQPVQHSQLENLHLVSLAKQGKLKEAYKFLNEMNKSGISFDLYSYQCLLEACGKSKSLEEGRLFHDRISKREGNLAGFLDNCALQMYCDCGSLFDAQNLFHKMKLRDLDSWVIIISGCTRMGFLNHAFGLFSQMLKLKIKPNSSIYVNLLRSLLDSSVLMVGKQLHAHIIKSDSMDASVTEEILYMYVKCGCMNDAKKIFEQMDDKCAVTCTQLMVGYSRVGKQMVVLAVFNEMVSKGIWLDDFVFSIVLKACATVEHLDMGLQIHGVIIKCGLSSKVTVGTPLVDLYVKCGRLDFACTAFDCIVEPNDVSWSALIAGYSQTSNYYEAIDSFKSARSSGVLNSFMYTSIFQACSSLIDLSFGTQVHGDAIKRGLVSYPYGESAMITMYSKCGRLDDAFQAFKSIDEPDTIAWTAIISGCSYHGNALEALKIFKRMQDGGVRPNAVTFIAVLNACSHAGLVTEAKQYLDSMESKYGVEPTIDHYDCMIDAYARAGKLEEAFSLIKTMPFKPDAMSWKCLLGGCWMHKNLDLGRIAAENVLKLDPEDTAGYILMFNLYTTLGLGEEAANIRRMMTEKNLRKELGCSWTFVNGQVHRFIVGDRHHPQTDQIYAKLKDISFTVTEGKNILLNEDDLSVNLSKRKEQLLEHSEKLAIAFGLISTSSSTPLLVFKNIRACRHCHDFGKHVSKITGREIVVRDANRFHHFKSGECSCNDYWLGSDMGIQWTWGPHGRVTCAAADYNIKKLSVPGELFCRTLSMTCKYVYFWFQVIQIQGSIVWSSISFLWGTLITLGTVYGLLYLTIL</sequence>
<dbReference type="InterPro" id="IPR046849">
    <property type="entry name" value="E2_motif"/>
</dbReference>
<organism evidence="6 7">
    <name type="scientific">Carnegiea gigantea</name>
    <dbReference type="NCBI Taxonomy" id="171969"/>
    <lineage>
        <taxon>Eukaryota</taxon>
        <taxon>Viridiplantae</taxon>
        <taxon>Streptophyta</taxon>
        <taxon>Embryophyta</taxon>
        <taxon>Tracheophyta</taxon>
        <taxon>Spermatophyta</taxon>
        <taxon>Magnoliopsida</taxon>
        <taxon>eudicotyledons</taxon>
        <taxon>Gunneridae</taxon>
        <taxon>Pentapetalae</taxon>
        <taxon>Caryophyllales</taxon>
        <taxon>Cactineae</taxon>
        <taxon>Cactaceae</taxon>
        <taxon>Cactoideae</taxon>
        <taxon>Echinocereeae</taxon>
        <taxon>Carnegiea</taxon>
    </lineage>
</organism>
<dbReference type="AlphaFoldDB" id="A0A9Q1QFE8"/>
<keyword evidence="4" id="KW-0812">Transmembrane</keyword>
<dbReference type="InterPro" id="IPR046960">
    <property type="entry name" value="PPR_At4g14850-like_plant"/>
</dbReference>
<accession>A0A9Q1QFE8</accession>
<dbReference type="Pfam" id="PF12854">
    <property type="entry name" value="PPR_1"/>
    <property type="match status" value="1"/>
</dbReference>
<dbReference type="Pfam" id="PF14432">
    <property type="entry name" value="DYW_deaminase"/>
    <property type="match status" value="1"/>
</dbReference>
<dbReference type="EMBL" id="JAKOGI010000197">
    <property type="protein sequence ID" value="KAJ8440157.1"/>
    <property type="molecule type" value="Genomic_DNA"/>
</dbReference>
<dbReference type="Gene3D" id="1.25.40.10">
    <property type="entry name" value="Tetratricopeptide repeat domain"/>
    <property type="match status" value="5"/>
</dbReference>